<evidence type="ECO:0000259" key="1">
    <source>
        <dbReference type="Pfam" id="PF04738"/>
    </source>
</evidence>
<reference evidence="4" key="1">
    <citation type="submission" date="2016-02" db="EMBL/GenBank/DDBJ databases">
        <authorList>
            <person name="Wibberg D."/>
        </authorList>
    </citation>
    <scope>NUCLEOTIDE SEQUENCE [LARGE SCALE GENOMIC DNA]</scope>
</reference>
<evidence type="ECO:0000313" key="3">
    <source>
        <dbReference type="EMBL" id="SBW23748.1"/>
    </source>
</evidence>
<dbReference type="Proteomes" id="UP000199013">
    <property type="component" value="Unassembled WGS sequence"/>
</dbReference>
<dbReference type="NCBIfam" id="TIGR03891">
    <property type="entry name" value="thiopep_ocin"/>
    <property type="match status" value="1"/>
</dbReference>
<dbReference type="AlphaFoldDB" id="A0A1C3P1Z8"/>
<dbReference type="InterPro" id="IPR023809">
    <property type="entry name" value="Thiopep_bacteriocin_synth_dom"/>
</dbReference>
<dbReference type="Pfam" id="PF04738">
    <property type="entry name" value="Lant_dehydr_N"/>
    <property type="match status" value="1"/>
</dbReference>
<accession>A0A1C3P1Z8</accession>
<organism evidence="3 4">
    <name type="scientific">Candidatus Protofrankia californiensis</name>
    <dbReference type="NCBI Taxonomy" id="1839754"/>
    <lineage>
        <taxon>Bacteria</taxon>
        <taxon>Bacillati</taxon>
        <taxon>Actinomycetota</taxon>
        <taxon>Actinomycetes</taxon>
        <taxon>Frankiales</taxon>
        <taxon>Frankiaceae</taxon>
        <taxon>Protofrankia</taxon>
    </lineage>
</organism>
<gene>
    <name evidence="3" type="ORF">FDG2_3901</name>
</gene>
<feature type="domain" description="Thiopeptide-type bacteriocin biosynthesis" evidence="2">
    <location>
        <begin position="520"/>
        <end position="771"/>
    </location>
</feature>
<keyword evidence="4" id="KW-1185">Reference proteome</keyword>
<protein>
    <submittedName>
        <fullName evidence="3">Lantibiotic dehydratase domain-containing protein</fullName>
    </submittedName>
</protein>
<sequence length="785" mass="86336">MTVTNPLEHVIRTASPATTGAGTASAMIGELRDIQRIIDAHNISGTSPDARTELRSEASERMRRLSSAGRTTLAGDLHLDCHIMVPDDLAREMAGAVTALLRLTRQPRPDQGWNDWCREFWDRYGTGAVVPLAEAVHPDAGIGWPAGFPGSVLAEPDDTVSRRDEELLRLAWDAATVGKGEVVLTDNIIAAITADTPVDPRWIPPHVELGARVHATTAQALRAGSYTFTVHPAWAFGTLTGRFGPAVSRAGLDTTYATAPPAADGALAVQMSFPPLFPHSENVMRIPRWLPHVLPLGEYRGADEPGVVRLDDLGIVAVADGLHLVSISRRRLVEPQVFHALALRKQAPALARFLATLTRGFLARFTEFDWGPQTSRLPYLPRVRYRRAILSPATWRISTADHAAMLAEPGSWKDAFTRWRQRWDCPDTVELHDDHRSLRLTLTVDAHLTILREHLDRHGDARLTDTEAAEDTGWISGHVHEIVMPFVRATPPAPNLVTGCLPLVTNSMAAHGPASPRASWLHVQIFTHPERFDDIIRSYLPRLLAMLDSKREYWFARYRSVRETDHLRLRIRAAGPHEYAAVARAVGQWGQHLRDVGAASRLTLATYHPEVGRYGGPAAMNAAETVFAVDSHAVALAFRLPSSLTLHPRALTAIGMVDIVDGFHPDPDQATGWLLDHLAAKAKTGTITDQNITDQVTRWATRGTQPDGTPLPAALVEAWQARRAALARYRVALPGDADTDHVLSSLLHMHHNRARLVDRADEAVCLRLARQIALTRRAHTAESSA</sequence>
<proteinExistence type="predicted"/>
<evidence type="ECO:0000259" key="2">
    <source>
        <dbReference type="Pfam" id="PF14028"/>
    </source>
</evidence>
<dbReference type="InterPro" id="IPR006827">
    <property type="entry name" value="Lant_deHydtase_N"/>
</dbReference>
<evidence type="ECO:0000313" key="4">
    <source>
        <dbReference type="Proteomes" id="UP000199013"/>
    </source>
</evidence>
<name>A0A1C3P1Z8_9ACTN</name>
<dbReference type="EMBL" id="FLUV01001642">
    <property type="protein sequence ID" value="SBW23748.1"/>
    <property type="molecule type" value="Genomic_DNA"/>
</dbReference>
<dbReference type="Pfam" id="PF14028">
    <property type="entry name" value="Lant_dehydr_C"/>
    <property type="match status" value="1"/>
</dbReference>
<feature type="domain" description="Lantibiotic dehydratase N-terminal" evidence="1">
    <location>
        <begin position="1"/>
        <end position="451"/>
    </location>
</feature>